<comment type="similarity">
    <text evidence="10">Belongs to the small leucine-rich proteoglycan (SLRP) family. SLRP class IV subfamily.</text>
</comment>
<feature type="domain" description="LRRCT" evidence="17">
    <location>
        <begin position="665"/>
        <end position="712"/>
    </location>
</feature>
<comment type="subunit">
    <text evidence="11">Associates with collagen and binds to collagen fibrils.</text>
</comment>
<feature type="domain" description="LRRCT" evidence="17">
    <location>
        <begin position="300"/>
        <end position="348"/>
    </location>
</feature>
<dbReference type="InterPro" id="IPR017241">
    <property type="entry name" value="Toll-like_receptor"/>
</dbReference>
<dbReference type="SMART" id="SM00013">
    <property type="entry name" value="LRRNT"/>
    <property type="match status" value="2"/>
</dbReference>
<dbReference type="Gene3D" id="3.80.10.10">
    <property type="entry name" value="Ribonuclease Inhibitor"/>
    <property type="match status" value="3"/>
</dbReference>
<dbReference type="PANTHER" id="PTHR24369">
    <property type="entry name" value="ANTIGEN BSP, PUTATIVE-RELATED"/>
    <property type="match status" value="1"/>
</dbReference>
<evidence type="ECO:0000256" key="5">
    <source>
        <dbReference type="ARBA" id="ARBA00022729"/>
    </source>
</evidence>
<dbReference type="InterPro" id="IPR032675">
    <property type="entry name" value="LRR_dom_sf"/>
</dbReference>
<evidence type="ECO:0000256" key="7">
    <source>
        <dbReference type="ARBA" id="ARBA00023157"/>
    </source>
</evidence>
<comment type="function">
    <text evidence="9">Potential negative modulator of chondrocyte differentiation. Inhibits collagen fibrillogenesis in vitro. May influence chondrocyte's differentiation by acting on its cellular collagenous microenvironment.</text>
</comment>
<evidence type="ECO:0000256" key="4">
    <source>
        <dbReference type="ARBA" id="ARBA00022614"/>
    </source>
</evidence>
<dbReference type="CTD" id="565474"/>
<evidence type="ECO:0000256" key="15">
    <source>
        <dbReference type="SAM" id="SignalP"/>
    </source>
</evidence>
<accession>A0A6P6JVI2</accession>
<evidence type="ECO:0000256" key="12">
    <source>
        <dbReference type="ARBA" id="ARBA00071892"/>
    </source>
</evidence>
<keyword evidence="2" id="KW-0964">Secreted</keyword>
<dbReference type="FunFam" id="3.80.10.10:FF:000311">
    <property type="entry name" value="Chondroadherin-like a"/>
    <property type="match status" value="1"/>
</dbReference>
<keyword evidence="18" id="KW-1185">Reference proteome</keyword>
<dbReference type="OrthoDB" id="643377at2759"/>
<keyword evidence="13" id="KW-0399">Innate immunity</keyword>
<protein>
    <recommendedName>
        <fullName evidence="12">Chondroadherin-like protein</fullName>
    </recommendedName>
</protein>
<dbReference type="PANTHER" id="PTHR24369:SF216">
    <property type="entry name" value="CD180 MOLECULE"/>
    <property type="match status" value="1"/>
</dbReference>
<keyword evidence="13" id="KW-0395">Inflammatory response</keyword>
<dbReference type="Pfam" id="PF13855">
    <property type="entry name" value="LRR_8"/>
    <property type="match status" value="6"/>
</dbReference>
<evidence type="ECO:0000259" key="16">
    <source>
        <dbReference type="SMART" id="SM00013"/>
    </source>
</evidence>
<dbReference type="SMART" id="SM00364">
    <property type="entry name" value="LRR_BAC"/>
    <property type="match status" value="5"/>
</dbReference>
<keyword evidence="13" id="KW-0391">Immunity</keyword>
<dbReference type="SMART" id="SM00082">
    <property type="entry name" value="LRRCT"/>
    <property type="match status" value="2"/>
</dbReference>
<evidence type="ECO:0000256" key="14">
    <source>
        <dbReference type="SAM" id="MobiDB-lite"/>
    </source>
</evidence>
<keyword evidence="5 15" id="KW-0732">Signal</keyword>
<dbReference type="KEGG" id="caua:113046816"/>
<evidence type="ECO:0000256" key="13">
    <source>
        <dbReference type="PIRNR" id="PIRNR037595"/>
    </source>
</evidence>
<dbReference type="InterPro" id="IPR003591">
    <property type="entry name" value="Leu-rich_rpt_typical-subtyp"/>
</dbReference>
<organism evidence="18 19">
    <name type="scientific">Carassius auratus</name>
    <name type="common">Goldfish</name>
    <dbReference type="NCBI Taxonomy" id="7957"/>
    <lineage>
        <taxon>Eukaryota</taxon>
        <taxon>Metazoa</taxon>
        <taxon>Chordata</taxon>
        <taxon>Craniata</taxon>
        <taxon>Vertebrata</taxon>
        <taxon>Euteleostomi</taxon>
        <taxon>Actinopterygii</taxon>
        <taxon>Neopterygii</taxon>
        <taxon>Teleostei</taxon>
        <taxon>Ostariophysi</taxon>
        <taxon>Cypriniformes</taxon>
        <taxon>Cyprinidae</taxon>
        <taxon>Cyprininae</taxon>
        <taxon>Carassius</taxon>
    </lineage>
</organism>
<dbReference type="GO" id="GO:0045087">
    <property type="term" value="P:innate immune response"/>
    <property type="evidence" value="ECO:0007669"/>
    <property type="project" value="UniProtKB-UniRule"/>
</dbReference>
<evidence type="ECO:0000256" key="1">
    <source>
        <dbReference type="ARBA" id="ARBA00004498"/>
    </source>
</evidence>
<keyword evidence="13" id="KW-0675">Receptor</keyword>
<feature type="compositionally biased region" description="Basic and acidic residues" evidence="14">
    <location>
        <begin position="761"/>
        <end position="770"/>
    </location>
</feature>
<keyword evidence="4" id="KW-0433">Leucine-rich repeat</keyword>
<evidence type="ECO:0000256" key="11">
    <source>
        <dbReference type="ARBA" id="ARBA00064652"/>
    </source>
</evidence>
<dbReference type="PIRSF" id="PIRSF037595">
    <property type="entry name" value="Toll-like_receptor"/>
    <property type="match status" value="1"/>
</dbReference>
<dbReference type="GO" id="GO:0004888">
    <property type="term" value="F:transmembrane signaling receptor activity"/>
    <property type="evidence" value="ECO:0007669"/>
    <property type="project" value="InterPro"/>
</dbReference>
<comment type="similarity">
    <text evidence="13">Belongs to the Toll-like receptor family.</text>
</comment>
<evidence type="ECO:0000256" key="6">
    <source>
        <dbReference type="ARBA" id="ARBA00022737"/>
    </source>
</evidence>
<feature type="domain" description="LRRNT" evidence="16">
    <location>
        <begin position="23"/>
        <end position="57"/>
    </location>
</feature>
<evidence type="ECO:0000313" key="19">
    <source>
        <dbReference type="RefSeq" id="XP_026063625.1"/>
    </source>
</evidence>
<keyword evidence="8" id="KW-0325">Glycoprotein</keyword>
<evidence type="ECO:0000256" key="9">
    <source>
        <dbReference type="ARBA" id="ARBA00053126"/>
    </source>
</evidence>
<evidence type="ECO:0000313" key="18">
    <source>
        <dbReference type="Proteomes" id="UP000515129"/>
    </source>
</evidence>
<proteinExistence type="inferred from homology"/>
<dbReference type="GO" id="GO:0002224">
    <property type="term" value="P:toll-like receptor signaling pathway"/>
    <property type="evidence" value="ECO:0007669"/>
    <property type="project" value="InterPro"/>
</dbReference>
<feature type="domain" description="LRRNT" evidence="16">
    <location>
        <begin position="383"/>
        <end position="417"/>
    </location>
</feature>
<dbReference type="SMART" id="SM00365">
    <property type="entry name" value="LRR_SD22"/>
    <property type="match status" value="2"/>
</dbReference>
<dbReference type="InterPro" id="IPR001611">
    <property type="entry name" value="Leu-rich_rpt"/>
</dbReference>
<dbReference type="GO" id="GO:0006954">
    <property type="term" value="P:inflammatory response"/>
    <property type="evidence" value="ECO:0007669"/>
    <property type="project" value="UniProtKB-UniRule"/>
</dbReference>
<dbReference type="InterPro" id="IPR000372">
    <property type="entry name" value="LRRNT"/>
</dbReference>
<dbReference type="GO" id="GO:0005886">
    <property type="term" value="C:plasma membrane"/>
    <property type="evidence" value="ECO:0007669"/>
    <property type="project" value="TreeGrafter"/>
</dbReference>
<dbReference type="RefSeq" id="XP_026063625.1">
    <property type="nucleotide sequence ID" value="XM_026207840.1"/>
</dbReference>
<dbReference type="InterPro" id="IPR050541">
    <property type="entry name" value="LRR_TM_domain-containing"/>
</dbReference>
<evidence type="ECO:0000256" key="2">
    <source>
        <dbReference type="ARBA" id="ARBA00022525"/>
    </source>
</evidence>
<evidence type="ECO:0000256" key="3">
    <source>
        <dbReference type="ARBA" id="ARBA00022530"/>
    </source>
</evidence>
<sequence>MRLIVSGLLLFLTISVPAGQTAKCPRVCVCDDTKLTVTCVGKNLTHIPPTINEITVKLDLKRNNLGELPKNAFKHTPYLTHLNLQGCSIQSVREGALRGLSRLVQLDLTNNKIDILYQESFDGLSSLKQLYLDRNRIEEIHPGAFAALNSVTLLSLTHNQLVYLPNMAFQGMLNIQWLRLSHNSLNNLATEAFAGLLALTHLNLDHNELQYFPTKSMTRLMELTHLDMSFNPMTYLVEESVSMPKLTHLSLHHMALQDLSESALSLSPHISHLDLSYNQLPYIQALKVSSQLTSLNLSGNPIRCTCLLRALKMWTLSSGIKLYGACAWPPHLSDEPLQNVQEQDLRCRPHDELRPDLIETEAKEEDGVQEKAVPAAKPKKKSKCPKNCHCEAAVQHATCEDRGHTKVPTGFPGNTLLLDLRGNHFHYLPSNSFPGVPEVVSLHLDSCMIHEIEGGAFRGMKELTYLYLSNNQLSSLDTKTFEGAHEIMYLHLEGNKLTRFPSSDTLAHIPKLLELHLERNLIAKLEPSGLLSPVPQLSGLYLSNNTITSIVPKALDPAHKLDVLHLEANALTEVPSDALGHAPRLSELRLSGNPIRWIGPRAFWAVAESLKHLYIDRMSLQKMSASSLAGFGPGLLSLSLEENQLEELPDLSPLTGLQYLTLNKNPLMCDCKLLPFYRWLNNASLRVEAMCGYPSELRGQSVMEAAIFKNCSGENAPSFKETSIPTKDPIPNKPMRTTKARSVQSEPNPKPAKPKLTAAPKKKEFDELKPVRALKKNRPNKKKKGRRPRIKSSVKKAIEFLI</sequence>
<gene>
    <name evidence="19" type="primary">chadla</name>
</gene>
<keyword evidence="7" id="KW-1015">Disulfide bond</keyword>
<comment type="subcellular location">
    <subcellularLocation>
        <location evidence="1">Secreted</location>
        <location evidence="1">Extracellular space</location>
        <location evidence="1">Extracellular matrix</location>
    </subcellularLocation>
</comment>
<keyword evidence="6" id="KW-0677">Repeat</keyword>
<feature type="signal peptide" evidence="15">
    <location>
        <begin position="1"/>
        <end position="18"/>
    </location>
</feature>
<dbReference type="FunFam" id="3.80.10.10:FF:000368">
    <property type="entry name" value="Chondroadherin like"/>
    <property type="match status" value="1"/>
</dbReference>
<feature type="region of interest" description="Disordered" evidence="14">
    <location>
        <begin position="716"/>
        <end position="795"/>
    </location>
</feature>
<keyword evidence="3" id="KW-0272">Extracellular matrix</keyword>
<evidence type="ECO:0000256" key="8">
    <source>
        <dbReference type="ARBA" id="ARBA00023180"/>
    </source>
</evidence>
<name>A0A6P6JVI2_CARAU</name>
<dbReference type="SMART" id="SM00369">
    <property type="entry name" value="LRR_TYP"/>
    <property type="match status" value="16"/>
</dbReference>
<dbReference type="FunFam" id="3.80.10.10:FF:000059">
    <property type="entry name" value="Chondroadherin like"/>
    <property type="match status" value="1"/>
</dbReference>
<dbReference type="InterPro" id="IPR000483">
    <property type="entry name" value="Cys-rich_flank_reg_C"/>
</dbReference>
<evidence type="ECO:0000256" key="10">
    <source>
        <dbReference type="ARBA" id="ARBA00061422"/>
    </source>
</evidence>
<dbReference type="SUPFAM" id="SSF52058">
    <property type="entry name" value="L domain-like"/>
    <property type="match status" value="2"/>
</dbReference>
<feature type="chain" id="PRO_5027685121" description="Chondroadherin-like protein" evidence="15">
    <location>
        <begin position="19"/>
        <end position="802"/>
    </location>
</feature>
<feature type="compositionally biased region" description="Basic residues" evidence="14">
    <location>
        <begin position="772"/>
        <end position="794"/>
    </location>
</feature>
<evidence type="ECO:0000259" key="17">
    <source>
        <dbReference type="SMART" id="SM00082"/>
    </source>
</evidence>
<dbReference type="Proteomes" id="UP000515129">
    <property type="component" value="Chromosome 28"/>
</dbReference>
<reference evidence="19" key="1">
    <citation type="submission" date="2025-08" db="UniProtKB">
        <authorList>
            <consortium name="RefSeq"/>
        </authorList>
    </citation>
    <scope>IDENTIFICATION</scope>
    <source>
        <strain evidence="19">Wakin</strain>
        <tissue evidence="19">Muscle</tissue>
    </source>
</reference>
<dbReference type="PROSITE" id="PS51450">
    <property type="entry name" value="LRR"/>
    <property type="match status" value="4"/>
</dbReference>
<dbReference type="AlphaFoldDB" id="A0A6P6JVI2"/>
<feature type="compositionally biased region" description="Polar residues" evidence="14">
    <location>
        <begin position="716"/>
        <end position="725"/>
    </location>
</feature>